<dbReference type="SUPFAM" id="SSF55781">
    <property type="entry name" value="GAF domain-like"/>
    <property type="match status" value="3"/>
</dbReference>
<evidence type="ECO:0000256" key="1">
    <source>
        <dbReference type="ARBA" id="ARBA00023015"/>
    </source>
</evidence>
<feature type="domain" description="HTH iclR-type" evidence="5">
    <location>
        <begin position="326"/>
        <end position="393"/>
    </location>
</feature>
<dbReference type="InterPro" id="IPR005471">
    <property type="entry name" value="Tscrpt_reg_IclR_N"/>
</dbReference>
<dbReference type="PROSITE" id="PS51078">
    <property type="entry name" value="ICLR_ED"/>
    <property type="match status" value="2"/>
</dbReference>
<dbReference type="Gene3D" id="3.30.450.40">
    <property type="match status" value="2"/>
</dbReference>
<feature type="domain" description="IclR-ED" evidence="6">
    <location>
        <begin position="387"/>
        <end position="571"/>
    </location>
</feature>
<evidence type="ECO:0000313" key="8">
    <source>
        <dbReference type="Proteomes" id="UP000829494"/>
    </source>
</evidence>
<dbReference type="GeneID" id="66858788"/>
<dbReference type="Proteomes" id="UP000829494">
    <property type="component" value="Chromosome"/>
</dbReference>
<feature type="domain" description="IclR-ED" evidence="6">
    <location>
        <begin position="77"/>
        <end position="295"/>
    </location>
</feature>
<dbReference type="SUPFAM" id="SSF46785">
    <property type="entry name" value="Winged helix' DNA-binding domain"/>
    <property type="match status" value="2"/>
</dbReference>
<feature type="domain" description="HTH iclR-type" evidence="5">
    <location>
        <begin position="16"/>
        <end position="78"/>
    </location>
</feature>
<evidence type="ECO:0000256" key="3">
    <source>
        <dbReference type="ARBA" id="ARBA00023163"/>
    </source>
</evidence>
<evidence type="ECO:0000256" key="2">
    <source>
        <dbReference type="ARBA" id="ARBA00023125"/>
    </source>
</evidence>
<keyword evidence="3" id="KW-0804">Transcription</keyword>
<dbReference type="Pfam" id="PF09339">
    <property type="entry name" value="HTH_IclR"/>
    <property type="match status" value="2"/>
</dbReference>
<name>A0ABY3YW14_STRRM</name>
<accession>A0ABY3YW14</accession>
<dbReference type="PROSITE" id="PS51077">
    <property type="entry name" value="HTH_ICLR"/>
    <property type="match status" value="2"/>
</dbReference>
<dbReference type="Gene3D" id="1.10.10.10">
    <property type="entry name" value="Winged helix-like DNA-binding domain superfamily/Winged helix DNA-binding domain"/>
    <property type="match status" value="2"/>
</dbReference>
<protein>
    <submittedName>
        <fullName evidence="7">Pca regulon regulatory protein</fullName>
    </submittedName>
</protein>
<evidence type="ECO:0000313" key="7">
    <source>
        <dbReference type="EMBL" id="UNZ02128.1"/>
    </source>
</evidence>
<sequence length="581" mass="61855">MTHPATDAPPPPQEAVGPLMRSLSVLRALSTGGRRQAVGDLVRATGLARSTVDRVLSTLARLGYVRVEGRDAVLAPGLLELGNAYLAASELPDRLGPAAERLADALDESVSLAVPDGDGVRFVHQATRRRAMSLAFRIGDLLPAERGAPGALFAADWDEDAWRRWRERRAADPTDAGFPAVPPRRDGNSGTGGPENFGADLAYRDGNGGTRSTDPGEDFASRVEAARTAGWSLDDQLIEPGLVAIAVPVRDPHGRPVCAVSVVSHTSRLAAADLPTAVLPRLRETVAEMERTLADPAPPRPDSEPPATRHASWMRASKQELGPEFVESLARGLLTLTAFGTGRAALPLTAVAEATGLARATARRALITLEHLGYLASDGRLFRPTPKVLDLGFAALSGLTLPEIAQPHLVTLVEQVHDSASMAVLSGTDIQYVARVPTVRIMSVNITVGTRFPAYPTSMGRVLLADLPPAERTAHLSRTTLTPLTQHTVTSPERLTALLEQVGEDGYALVDEELEEGLRSIAVPVRDRDAHVVAAVNISTHAGRRSPAEDRDAFLPPLRAAAARIEADLRTAGRFLRVPPA</sequence>
<keyword evidence="1" id="KW-0805">Transcription regulation</keyword>
<dbReference type="InterPro" id="IPR036390">
    <property type="entry name" value="WH_DNA-bd_sf"/>
</dbReference>
<dbReference type="InterPro" id="IPR012794">
    <property type="entry name" value="PcaR_PcaU"/>
</dbReference>
<proteinExistence type="predicted"/>
<gene>
    <name evidence="7" type="primary">pcaR</name>
    <name evidence="7" type="ORF">SRIMR7_08230</name>
</gene>
<organism evidence="7 8">
    <name type="scientific">Streptomyces rimosus subsp. rimosus</name>
    <dbReference type="NCBI Taxonomy" id="132474"/>
    <lineage>
        <taxon>Bacteria</taxon>
        <taxon>Bacillati</taxon>
        <taxon>Actinomycetota</taxon>
        <taxon>Actinomycetes</taxon>
        <taxon>Kitasatosporales</taxon>
        <taxon>Streptomycetaceae</taxon>
        <taxon>Streptomyces</taxon>
    </lineage>
</organism>
<dbReference type="SMART" id="SM00346">
    <property type="entry name" value="HTH_ICLR"/>
    <property type="match status" value="2"/>
</dbReference>
<dbReference type="Pfam" id="PF01614">
    <property type="entry name" value="IclR_C"/>
    <property type="match status" value="2"/>
</dbReference>
<keyword evidence="2" id="KW-0238">DNA-binding</keyword>
<reference evidence="7 8" key="1">
    <citation type="submission" date="2022-03" db="EMBL/GenBank/DDBJ databases">
        <title>Complete genome of Streptomyces rimosus ssp. rimosus R7 (=ATCC 10970).</title>
        <authorList>
            <person name="Beganovic S."/>
            <person name="Ruckert C."/>
            <person name="Busche T."/>
            <person name="Kalinowski J."/>
            <person name="Wittmann C."/>
        </authorList>
    </citation>
    <scope>NUCLEOTIDE SEQUENCE [LARGE SCALE GENOMIC DNA]</scope>
    <source>
        <strain evidence="7 8">R7</strain>
    </source>
</reference>
<dbReference type="RefSeq" id="WP_003986326.1">
    <property type="nucleotide sequence ID" value="NZ_CP043497.1"/>
</dbReference>
<dbReference type="InterPro" id="IPR029016">
    <property type="entry name" value="GAF-like_dom_sf"/>
</dbReference>
<dbReference type="EMBL" id="CP094298">
    <property type="protein sequence ID" value="UNZ02128.1"/>
    <property type="molecule type" value="Genomic_DNA"/>
</dbReference>
<dbReference type="InterPro" id="IPR050707">
    <property type="entry name" value="HTH_MetabolicPath_Reg"/>
</dbReference>
<dbReference type="PANTHER" id="PTHR30136">
    <property type="entry name" value="HELIX-TURN-HELIX TRANSCRIPTIONAL REGULATOR, ICLR FAMILY"/>
    <property type="match status" value="1"/>
</dbReference>
<evidence type="ECO:0000259" key="6">
    <source>
        <dbReference type="PROSITE" id="PS51078"/>
    </source>
</evidence>
<dbReference type="PANTHER" id="PTHR30136:SF34">
    <property type="entry name" value="TRANSCRIPTIONAL REGULATOR"/>
    <property type="match status" value="1"/>
</dbReference>
<keyword evidence="8" id="KW-1185">Reference proteome</keyword>
<feature type="region of interest" description="Disordered" evidence="4">
    <location>
        <begin position="170"/>
        <end position="217"/>
    </location>
</feature>
<dbReference type="InterPro" id="IPR014757">
    <property type="entry name" value="Tscrpt_reg_IclR_C"/>
</dbReference>
<dbReference type="InterPro" id="IPR036388">
    <property type="entry name" value="WH-like_DNA-bd_sf"/>
</dbReference>
<evidence type="ECO:0000259" key="5">
    <source>
        <dbReference type="PROSITE" id="PS51077"/>
    </source>
</evidence>
<evidence type="ECO:0000256" key="4">
    <source>
        <dbReference type="SAM" id="MobiDB-lite"/>
    </source>
</evidence>
<dbReference type="NCBIfam" id="TIGR02431">
    <property type="entry name" value="pcaR_pcaU"/>
    <property type="match status" value="1"/>
</dbReference>